<dbReference type="Proteomes" id="UP000741360">
    <property type="component" value="Unassembled WGS sequence"/>
</dbReference>
<sequence>VCDLFQKSRSITTFAELDQLKGEHLFPTSSYPSIPLKDGDVFSSRQGAGGGFGDPLERDPALVARDVKRLAVSPEVARAVYGVVLDSRTGEALPEETAALREKMRAERRGATGRRP</sequence>
<accession>A0A932GNB2</accession>
<dbReference type="AlphaFoldDB" id="A0A932GNB2"/>
<evidence type="ECO:0000313" key="3">
    <source>
        <dbReference type="Proteomes" id="UP000741360"/>
    </source>
</evidence>
<proteinExistence type="predicted"/>
<protein>
    <recommendedName>
        <fullName evidence="4">Methylhydantoinase</fullName>
    </recommendedName>
</protein>
<feature type="non-terminal residue" evidence="2">
    <location>
        <position position="1"/>
    </location>
</feature>
<comment type="caution">
    <text evidence="2">The sequence shown here is derived from an EMBL/GenBank/DDBJ whole genome shotgun (WGS) entry which is preliminary data.</text>
</comment>
<dbReference type="EMBL" id="JACPSX010000081">
    <property type="protein sequence ID" value="MBI3014308.1"/>
    <property type="molecule type" value="Genomic_DNA"/>
</dbReference>
<organism evidence="2 3">
    <name type="scientific">Tectimicrobiota bacterium</name>
    <dbReference type="NCBI Taxonomy" id="2528274"/>
    <lineage>
        <taxon>Bacteria</taxon>
        <taxon>Pseudomonadati</taxon>
        <taxon>Nitrospinota/Tectimicrobiota group</taxon>
        <taxon>Candidatus Tectimicrobiota</taxon>
    </lineage>
</organism>
<evidence type="ECO:0008006" key="4">
    <source>
        <dbReference type="Google" id="ProtNLM"/>
    </source>
</evidence>
<evidence type="ECO:0000256" key="1">
    <source>
        <dbReference type="SAM" id="MobiDB-lite"/>
    </source>
</evidence>
<name>A0A932GNB2_UNCTE</name>
<evidence type="ECO:0000313" key="2">
    <source>
        <dbReference type="EMBL" id="MBI3014308.1"/>
    </source>
</evidence>
<gene>
    <name evidence="2" type="ORF">HYY65_04395</name>
</gene>
<feature type="region of interest" description="Disordered" evidence="1">
    <location>
        <begin position="37"/>
        <end position="57"/>
    </location>
</feature>
<reference evidence="2" key="1">
    <citation type="submission" date="2020-07" db="EMBL/GenBank/DDBJ databases">
        <title>Huge and variable diversity of episymbiotic CPR bacteria and DPANN archaea in groundwater ecosystems.</title>
        <authorList>
            <person name="He C.Y."/>
            <person name="Keren R."/>
            <person name="Whittaker M."/>
            <person name="Farag I.F."/>
            <person name="Doudna J."/>
            <person name="Cate J.H.D."/>
            <person name="Banfield J.F."/>
        </authorList>
    </citation>
    <scope>NUCLEOTIDE SEQUENCE</scope>
    <source>
        <strain evidence="2">NC_groundwater_717_Ag_S-0.2um_59_8</strain>
    </source>
</reference>